<comment type="caution">
    <text evidence="7">The sequence shown here is derived from an EMBL/GenBank/DDBJ whole genome shotgun (WGS) entry which is preliminary data.</text>
</comment>
<evidence type="ECO:0000256" key="2">
    <source>
        <dbReference type="ARBA" id="ARBA00022692"/>
    </source>
</evidence>
<sequence length="464" mass="48431">MISSVTPPPSSETLTRLTPVDGQVDGRWDAVDGGSALPNPPAEVDRAESDQLTRRSLIEGRLLVLAAIIMSALTLRAAVTAFSPLAEQIGDDIGYGTAIVGVFGMLPAAMFGVAGLVTPFAVRRFGLERTVLLAMLLAGFGSLARVFSSGTGELLALSGVALLGMGIGNVVIPPLVKRYFADRLASISSLYIVMVQLSTVIPAFVAVPLAEEHGWRISMGVWALVGFAAAVPWLVVLRDRRGRDKADTTALPPETPTAAGAVWRSPVAWGMAGMFGMTSLTTYAMFTWLPTILADAGASAAFGGNMVALFALIGLIPALGAPTVVSRMRNPFPVVVACMVLFVIAFAGLLIAPMSAPLLWVVLLGLGPSTFPMALTLINLRTRTPQGSAALSGFTQGVGYVVACVGPLVFGILHTATGGWLAPFGLLLVALGVLLAGAWQACKPRMLEDCPPLRVFGRTHSRGD</sequence>
<keyword evidence="4 5" id="KW-0472">Membrane</keyword>
<protein>
    <submittedName>
        <fullName evidence="7">CP family cyanate transporter-like MFS transporter</fullName>
    </submittedName>
</protein>
<dbReference type="Pfam" id="PF07690">
    <property type="entry name" value="MFS_1"/>
    <property type="match status" value="1"/>
</dbReference>
<feature type="transmembrane region" description="Helical" evidence="5">
    <location>
        <begin position="332"/>
        <end position="352"/>
    </location>
</feature>
<organism evidence="7 8">
    <name type="scientific">Nocardia caishijiensis</name>
    <dbReference type="NCBI Taxonomy" id="184756"/>
    <lineage>
        <taxon>Bacteria</taxon>
        <taxon>Bacillati</taxon>
        <taxon>Actinomycetota</taxon>
        <taxon>Actinomycetes</taxon>
        <taxon>Mycobacteriales</taxon>
        <taxon>Nocardiaceae</taxon>
        <taxon>Nocardia</taxon>
    </lineage>
</organism>
<dbReference type="PANTHER" id="PTHR23523:SF2">
    <property type="entry name" value="2-NITROIMIDAZOLE TRANSPORTER"/>
    <property type="match status" value="1"/>
</dbReference>
<feature type="transmembrane region" description="Helical" evidence="5">
    <location>
        <begin position="154"/>
        <end position="172"/>
    </location>
</feature>
<evidence type="ECO:0000259" key="6">
    <source>
        <dbReference type="PROSITE" id="PS50850"/>
    </source>
</evidence>
<feature type="transmembrane region" description="Helical" evidence="5">
    <location>
        <begin position="358"/>
        <end position="378"/>
    </location>
</feature>
<dbReference type="InterPro" id="IPR011701">
    <property type="entry name" value="MFS"/>
</dbReference>
<reference evidence="7 8" key="1">
    <citation type="submission" date="2019-07" db="EMBL/GenBank/DDBJ databases">
        <title>Genomic Encyclopedia of Type Strains, Phase IV (KMG-IV): sequencing the most valuable type-strain genomes for metagenomic binning, comparative biology and taxonomic classification.</title>
        <authorList>
            <person name="Goeker M."/>
        </authorList>
    </citation>
    <scope>NUCLEOTIDE SEQUENCE [LARGE SCALE GENOMIC DNA]</scope>
    <source>
        <strain evidence="7 8">DSM 44831</strain>
    </source>
</reference>
<feature type="domain" description="Major facilitator superfamily (MFS) profile" evidence="6">
    <location>
        <begin position="64"/>
        <end position="440"/>
    </location>
</feature>
<feature type="transmembrane region" description="Helical" evidence="5">
    <location>
        <begin position="267"/>
        <end position="286"/>
    </location>
</feature>
<comment type="subcellular location">
    <subcellularLocation>
        <location evidence="1">Cell membrane</location>
        <topology evidence="1">Multi-pass membrane protein</topology>
    </subcellularLocation>
</comment>
<name>A0ABQ6YKV3_9NOCA</name>
<gene>
    <name evidence="7" type="ORF">FNL39_105262</name>
</gene>
<evidence type="ECO:0000256" key="5">
    <source>
        <dbReference type="SAM" id="Phobius"/>
    </source>
</evidence>
<dbReference type="InterPro" id="IPR052524">
    <property type="entry name" value="MFS_Cyanate_Porter"/>
</dbReference>
<evidence type="ECO:0000256" key="4">
    <source>
        <dbReference type="ARBA" id="ARBA00023136"/>
    </source>
</evidence>
<dbReference type="Proteomes" id="UP000798951">
    <property type="component" value="Unassembled WGS sequence"/>
</dbReference>
<feature type="transmembrane region" description="Helical" evidence="5">
    <location>
        <begin position="62"/>
        <end position="83"/>
    </location>
</feature>
<dbReference type="PANTHER" id="PTHR23523">
    <property type="match status" value="1"/>
</dbReference>
<feature type="transmembrane region" description="Helical" evidence="5">
    <location>
        <begin position="219"/>
        <end position="237"/>
    </location>
</feature>
<feature type="transmembrane region" description="Helical" evidence="5">
    <location>
        <begin position="420"/>
        <end position="439"/>
    </location>
</feature>
<keyword evidence="8" id="KW-1185">Reference proteome</keyword>
<evidence type="ECO:0000313" key="7">
    <source>
        <dbReference type="EMBL" id="KAF0846351.1"/>
    </source>
</evidence>
<proteinExistence type="predicted"/>
<feature type="transmembrane region" description="Helical" evidence="5">
    <location>
        <begin position="95"/>
        <end position="118"/>
    </location>
</feature>
<keyword evidence="3 5" id="KW-1133">Transmembrane helix</keyword>
<accession>A0ABQ6YKV3</accession>
<dbReference type="Gene3D" id="1.20.1250.20">
    <property type="entry name" value="MFS general substrate transporter like domains"/>
    <property type="match status" value="2"/>
</dbReference>
<dbReference type="InterPro" id="IPR020846">
    <property type="entry name" value="MFS_dom"/>
</dbReference>
<keyword evidence="2 5" id="KW-0812">Transmembrane</keyword>
<dbReference type="EMBL" id="VMSD01000005">
    <property type="protein sequence ID" value="KAF0846351.1"/>
    <property type="molecule type" value="Genomic_DNA"/>
</dbReference>
<evidence type="ECO:0000256" key="1">
    <source>
        <dbReference type="ARBA" id="ARBA00004651"/>
    </source>
</evidence>
<feature type="transmembrane region" description="Helical" evidence="5">
    <location>
        <begin position="298"/>
        <end position="320"/>
    </location>
</feature>
<feature type="transmembrane region" description="Helical" evidence="5">
    <location>
        <begin position="130"/>
        <end position="148"/>
    </location>
</feature>
<dbReference type="InterPro" id="IPR036259">
    <property type="entry name" value="MFS_trans_sf"/>
</dbReference>
<evidence type="ECO:0000256" key="3">
    <source>
        <dbReference type="ARBA" id="ARBA00022989"/>
    </source>
</evidence>
<dbReference type="PROSITE" id="PS50850">
    <property type="entry name" value="MFS"/>
    <property type="match status" value="1"/>
</dbReference>
<feature type="transmembrane region" description="Helical" evidence="5">
    <location>
        <begin position="184"/>
        <end position="207"/>
    </location>
</feature>
<evidence type="ECO:0000313" key="8">
    <source>
        <dbReference type="Proteomes" id="UP000798951"/>
    </source>
</evidence>
<dbReference type="SUPFAM" id="SSF103473">
    <property type="entry name" value="MFS general substrate transporter"/>
    <property type="match status" value="1"/>
</dbReference>
<feature type="transmembrane region" description="Helical" evidence="5">
    <location>
        <begin position="390"/>
        <end position="414"/>
    </location>
</feature>